<dbReference type="EMBL" id="BMEX01000003">
    <property type="protein sequence ID" value="GGA39104.1"/>
    <property type="molecule type" value="Genomic_DNA"/>
</dbReference>
<dbReference type="InterPro" id="IPR021338">
    <property type="entry name" value="DUF2953"/>
</dbReference>
<evidence type="ECO:0000256" key="1">
    <source>
        <dbReference type="SAM" id="Phobius"/>
    </source>
</evidence>
<proteinExistence type="predicted"/>
<keyword evidence="1" id="KW-0472">Membrane</keyword>
<organism evidence="2 3">
    <name type="scientific">Kroppenstedtia guangzhouensis</name>
    <dbReference type="NCBI Taxonomy" id="1274356"/>
    <lineage>
        <taxon>Bacteria</taxon>
        <taxon>Bacillati</taxon>
        <taxon>Bacillota</taxon>
        <taxon>Bacilli</taxon>
        <taxon>Bacillales</taxon>
        <taxon>Thermoactinomycetaceae</taxon>
        <taxon>Kroppenstedtia</taxon>
    </lineage>
</organism>
<name>A0ABQ1G901_9BACL</name>
<feature type="transmembrane region" description="Helical" evidence="1">
    <location>
        <begin position="6"/>
        <end position="26"/>
    </location>
</feature>
<keyword evidence="1" id="KW-1133">Transmembrane helix</keyword>
<evidence type="ECO:0000313" key="2">
    <source>
        <dbReference type="EMBL" id="GGA39104.1"/>
    </source>
</evidence>
<evidence type="ECO:0008006" key="4">
    <source>
        <dbReference type="Google" id="ProtNLM"/>
    </source>
</evidence>
<keyword evidence="3" id="KW-1185">Reference proteome</keyword>
<dbReference type="Pfam" id="PF11167">
    <property type="entry name" value="DUF2953"/>
    <property type="match status" value="1"/>
</dbReference>
<gene>
    <name evidence="2" type="ORF">GCM10007416_10100</name>
</gene>
<evidence type="ECO:0000313" key="3">
    <source>
        <dbReference type="Proteomes" id="UP000617979"/>
    </source>
</evidence>
<protein>
    <recommendedName>
        <fullName evidence="4">DUF2953 domain-containing protein</fullName>
    </recommendedName>
</protein>
<accession>A0ABQ1G901</accession>
<dbReference type="Proteomes" id="UP000617979">
    <property type="component" value="Unassembled WGS sequence"/>
</dbReference>
<reference evidence="3" key="1">
    <citation type="journal article" date="2019" name="Int. J. Syst. Evol. Microbiol.">
        <title>The Global Catalogue of Microorganisms (GCM) 10K type strain sequencing project: providing services to taxonomists for standard genome sequencing and annotation.</title>
        <authorList>
            <consortium name="The Broad Institute Genomics Platform"/>
            <consortium name="The Broad Institute Genome Sequencing Center for Infectious Disease"/>
            <person name="Wu L."/>
            <person name="Ma J."/>
        </authorList>
    </citation>
    <scope>NUCLEOTIDE SEQUENCE [LARGE SCALE GENOMIC DNA]</scope>
    <source>
        <strain evidence="3">CGMCC 1.12404</strain>
    </source>
</reference>
<keyword evidence="1" id="KW-0812">Transmembrane</keyword>
<comment type="caution">
    <text evidence="2">The sequence shown here is derived from an EMBL/GenBank/DDBJ whole genome shotgun (WGS) entry which is preliminary data.</text>
</comment>
<sequence>MVWMILFGVILIILILFPFTSVRIHLIYRRKAERDHLEFRFRLFFGWIRFRVRVPSLQLRGAEMTVRSKEKGNVPGSGTRHQKSRITWRGIRKMRHKFAQLQQRIVQLNEVLLETGRRFMSRVVCERLEWETFIGTGDAASTGIVTGIVWGVKYTLIGFAGSHIRWEKAPQIEVQPLFNSERIETCLESIFRFRIGHAILAVICLLVRLLQNQKGGEGSWQNTQFKA</sequence>